<dbReference type="GO" id="GO:0003824">
    <property type="term" value="F:catalytic activity"/>
    <property type="evidence" value="ECO:0007669"/>
    <property type="project" value="InterPro"/>
</dbReference>
<name>A0A166H1K3_9MICO</name>
<dbReference type="EMBL" id="LIIN01000214">
    <property type="protein sequence ID" value="KZX19766.1"/>
    <property type="molecule type" value="Genomic_DNA"/>
</dbReference>
<evidence type="ECO:0000256" key="1">
    <source>
        <dbReference type="ARBA" id="ARBA00001974"/>
    </source>
</evidence>
<comment type="cofactor">
    <cofactor evidence="1">
        <name>FAD</name>
        <dbReference type="ChEBI" id="CHEBI:57692"/>
    </cofactor>
</comment>
<protein>
    <recommendedName>
        <fullName evidence="4">FAD-binding oxidoreductase/transferase type 4 C-terminal domain-containing protein</fullName>
    </recommendedName>
</protein>
<dbReference type="Pfam" id="PF02913">
    <property type="entry name" value="FAD-oxidase_C"/>
    <property type="match status" value="1"/>
</dbReference>
<dbReference type="InterPro" id="IPR004113">
    <property type="entry name" value="FAD-bd_oxidored_4_C"/>
</dbReference>
<reference evidence="5 6" key="1">
    <citation type="submission" date="2015-08" db="EMBL/GenBank/DDBJ databases">
        <title>Draft Genome Sequence of Rathayibacter sp. Strain VKM Ac-2596 Isolated from Leaf Gall Induced by Plant-Parasitic Nematodes.</title>
        <authorList>
            <person name="Vasilenko O.V."/>
            <person name="Starodumova I.P."/>
            <person name="Tarlachkov S.V."/>
            <person name="Dorofeeva L.V."/>
            <person name="Evtushenko L.I."/>
        </authorList>
    </citation>
    <scope>NUCLEOTIDE SEQUENCE [LARGE SCALE GENOMIC DNA]</scope>
    <source>
        <strain evidence="5 6">VKM Ac-2596</strain>
    </source>
</reference>
<dbReference type="FunFam" id="1.10.45.10:FF:000001">
    <property type="entry name" value="D-lactate dehydrogenase mitochondrial"/>
    <property type="match status" value="1"/>
</dbReference>
<sequence length="46" mass="5025">MSGEHGVGGLKREWARRELGPDVVALQRAVRRLFDPQGILNPGTAL</sequence>
<feature type="domain" description="FAD-binding oxidoreductase/transferase type 4 C-terminal" evidence="4">
    <location>
        <begin position="1"/>
        <end position="43"/>
    </location>
</feature>
<dbReference type="InterPro" id="IPR016164">
    <property type="entry name" value="FAD-linked_Oxase-like_C"/>
</dbReference>
<accession>A0A166H1K3</accession>
<evidence type="ECO:0000259" key="4">
    <source>
        <dbReference type="Pfam" id="PF02913"/>
    </source>
</evidence>
<gene>
    <name evidence="5" type="ORF">ACH61_03136</name>
</gene>
<organism evidence="5 6">
    <name type="scientific">Rathayibacter tanaceti</name>
    <dbReference type="NCBI Taxonomy" id="1671680"/>
    <lineage>
        <taxon>Bacteria</taxon>
        <taxon>Bacillati</taxon>
        <taxon>Actinomycetota</taxon>
        <taxon>Actinomycetes</taxon>
        <taxon>Micrococcales</taxon>
        <taxon>Microbacteriaceae</taxon>
        <taxon>Rathayibacter</taxon>
    </lineage>
</organism>
<dbReference type="InterPro" id="IPR016171">
    <property type="entry name" value="Vanillyl_alc_oxidase_C-sub2"/>
</dbReference>
<evidence type="ECO:0000256" key="3">
    <source>
        <dbReference type="ARBA" id="ARBA00022827"/>
    </source>
</evidence>
<keyword evidence="3" id="KW-0274">FAD</keyword>
<dbReference type="Proteomes" id="UP000076717">
    <property type="component" value="Unassembled WGS sequence"/>
</dbReference>
<evidence type="ECO:0000313" key="5">
    <source>
        <dbReference type="EMBL" id="KZX19766.1"/>
    </source>
</evidence>
<dbReference type="SUPFAM" id="SSF55103">
    <property type="entry name" value="FAD-linked oxidases, C-terminal domain"/>
    <property type="match status" value="1"/>
</dbReference>
<keyword evidence="6" id="KW-1185">Reference proteome</keyword>
<dbReference type="AlphaFoldDB" id="A0A166H1K3"/>
<comment type="caution">
    <text evidence="5">The sequence shown here is derived from an EMBL/GenBank/DDBJ whole genome shotgun (WGS) entry which is preliminary data.</text>
</comment>
<evidence type="ECO:0000313" key="6">
    <source>
        <dbReference type="Proteomes" id="UP000076717"/>
    </source>
</evidence>
<dbReference type="GO" id="GO:0050660">
    <property type="term" value="F:flavin adenine dinucleotide binding"/>
    <property type="evidence" value="ECO:0007669"/>
    <property type="project" value="InterPro"/>
</dbReference>
<dbReference type="Gene3D" id="1.10.45.10">
    <property type="entry name" value="Vanillyl-alcohol Oxidase, Chain A, domain 4"/>
    <property type="match status" value="1"/>
</dbReference>
<evidence type="ECO:0000256" key="2">
    <source>
        <dbReference type="ARBA" id="ARBA00022630"/>
    </source>
</evidence>
<keyword evidence="2" id="KW-0285">Flavoprotein</keyword>
<proteinExistence type="predicted"/>